<feature type="transmembrane region" description="Helical" evidence="4">
    <location>
        <begin position="195"/>
        <end position="214"/>
    </location>
</feature>
<comment type="caution">
    <text evidence="6">The sequence shown here is derived from an EMBL/GenBank/DDBJ whole genome shotgun (WGS) entry which is preliminary data.</text>
</comment>
<dbReference type="InterPro" id="IPR050327">
    <property type="entry name" value="Proton-linked_MCT"/>
</dbReference>
<feature type="transmembrane region" description="Helical" evidence="4">
    <location>
        <begin position="336"/>
        <end position="358"/>
    </location>
</feature>
<dbReference type="SUPFAM" id="SSF103473">
    <property type="entry name" value="MFS general substrate transporter"/>
    <property type="match status" value="1"/>
</dbReference>
<dbReference type="PANTHER" id="PTHR11360">
    <property type="entry name" value="MONOCARBOXYLATE TRANSPORTER"/>
    <property type="match status" value="1"/>
</dbReference>
<feature type="transmembrane region" description="Helical" evidence="4">
    <location>
        <begin position="38"/>
        <end position="57"/>
    </location>
</feature>
<name>A0A3A1WRC0_9HYPH</name>
<dbReference type="Pfam" id="PF07690">
    <property type="entry name" value="MFS_1"/>
    <property type="match status" value="1"/>
</dbReference>
<evidence type="ECO:0000313" key="7">
    <source>
        <dbReference type="Proteomes" id="UP000265750"/>
    </source>
</evidence>
<dbReference type="Gene3D" id="1.20.1250.20">
    <property type="entry name" value="MFS general substrate transporter like domains"/>
    <property type="match status" value="2"/>
</dbReference>
<dbReference type="Proteomes" id="UP000265750">
    <property type="component" value="Unassembled WGS sequence"/>
</dbReference>
<protein>
    <submittedName>
        <fullName evidence="6">MFS transporter</fullName>
    </submittedName>
</protein>
<dbReference type="InterPro" id="IPR020846">
    <property type="entry name" value="MFS_dom"/>
</dbReference>
<sequence>MARRRRPVRLAGALRTAVGVVSVRHEGAGRFLVANARWLGGAFLLCLCSSFGQTYFISLSGGEIRRELQLSHGEFGLLYMLATLASAATLPFLGRAIDRFPTRRVASATVVGLAAACVVMATVPSVPVLVVALYLLRLCGQGMMSQTAFTAVGRWFVANRGRAVSYATIGYQAGEATLPLIFVATVGLLGWRGSWFASAAFLVVLGLPAIYALVRRERDPQSTMAPDLRRPAVRERMLAEVVRMPSFYLLCTAVVAPSFIVTTIFFHQIYLADLRGWPVELFASGFVLMSTATAACALTCGWLIDRYTAVRILPFFLLPLTFACLAISQIESSAAIFVFMGLVGISNGFAATLFGALWPELYGVRHLGAIRSVVLSAIVFGSALGPGVTGYLIDRGVSFPLQIAVMGIYCLCGAAMLAFWSRWHARQAD</sequence>
<dbReference type="InterPro" id="IPR036259">
    <property type="entry name" value="MFS_trans_sf"/>
</dbReference>
<feature type="transmembrane region" description="Helical" evidence="4">
    <location>
        <begin position="109"/>
        <end position="136"/>
    </location>
</feature>
<dbReference type="PROSITE" id="PS50850">
    <property type="entry name" value="MFS"/>
    <property type="match status" value="1"/>
</dbReference>
<dbReference type="GO" id="GO:0022857">
    <property type="term" value="F:transmembrane transporter activity"/>
    <property type="evidence" value="ECO:0007669"/>
    <property type="project" value="InterPro"/>
</dbReference>
<keyword evidence="3 4" id="KW-0472">Membrane</keyword>
<dbReference type="AlphaFoldDB" id="A0A3A1WRC0"/>
<feature type="transmembrane region" description="Helical" evidence="4">
    <location>
        <begin position="399"/>
        <end position="420"/>
    </location>
</feature>
<evidence type="ECO:0000313" key="6">
    <source>
        <dbReference type="EMBL" id="RIY03586.1"/>
    </source>
</evidence>
<organism evidence="6 7">
    <name type="scientific">Aureimonas flava</name>
    <dbReference type="NCBI Taxonomy" id="2320271"/>
    <lineage>
        <taxon>Bacteria</taxon>
        <taxon>Pseudomonadati</taxon>
        <taxon>Pseudomonadota</taxon>
        <taxon>Alphaproteobacteria</taxon>
        <taxon>Hyphomicrobiales</taxon>
        <taxon>Aurantimonadaceae</taxon>
        <taxon>Aureimonas</taxon>
    </lineage>
</organism>
<evidence type="ECO:0000256" key="2">
    <source>
        <dbReference type="ARBA" id="ARBA00022989"/>
    </source>
</evidence>
<keyword evidence="7" id="KW-1185">Reference proteome</keyword>
<dbReference type="PANTHER" id="PTHR11360:SF308">
    <property type="entry name" value="BLL3089 PROTEIN"/>
    <property type="match status" value="1"/>
</dbReference>
<accession>A0A3A1WRC0</accession>
<feature type="transmembrane region" description="Helical" evidence="4">
    <location>
        <begin position="311"/>
        <end position="330"/>
    </location>
</feature>
<evidence type="ECO:0000256" key="3">
    <source>
        <dbReference type="ARBA" id="ARBA00023136"/>
    </source>
</evidence>
<keyword evidence="2 4" id="KW-1133">Transmembrane helix</keyword>
<dbReference type="InterPro" id="IPR011701">
    <property type="entry name" value="MFS"/>
</dbReference>
<dbReference type="EMBL" id="QYRN01000001">
    <property type="protein sequence ID" value="RIY03586.1"/>
    <property type="molecule type" value="Genomic_DNA"/>
</dbReference>
<feature type="transmembrane region" description="Helical" evidence="4">
    <location>
        <begin position="77"/>
        <end position="97"/>
    </location>
</feature>
<evidence type="ECO:0000256" key="1">
    <source>
        <dbReference type="ARBA" id="ARBA00022692"/>
    </source>
</evidence>
<dbReference type="OrthoDB" id="1404228at2"/>
<feature type="transmembrane region" description="Helical" evidence="4">
    <location>
        <begin position="169"/>
        <end position="189"/>
    </location>
</feature>
<feature type="transmembrane region" description="Helical" evidence="4">
    <location>
        <begin position="370"/>
        <end position="393"/>
    </location>
</feature>
<evidence type="ECO:0000256" key="4">
    <source>
        <dbReference type="SAM" id="Phobius"/>
    </source>
</evidence>
<feature type="domain" description="Major facilitator superfamily (MFS) profile" evidence="5">
    <location>
        <begin position="38"/>
        <end position="425"/>
    </location>
</feature>
<feature type="transmembrane region" description="Helical" evidence="4">
    <location>
        <begin position="247"/>
        <end position="270"/>
    </location>
</feature>
<reference evidence="7" key="1">
    <citation type="submission" date="2018-09" db="EMBL/GenBank/DDBJ databases">
        <authorList>
            <person name="Tuo L."/>
        </authorList>
    </citation>
    <scope>NUCLEOTIDE SEQUENCE [LARGE SCALE GENOMIC DNA]</scope>
    <source>
        <strain evidence="7">M2BS4Y-1</strain>
    </source>
</reference>
<feature type="transmembrane region" description="Helical" evidence="4">
    <location>
        <begin position="282"/>
        <end position="304"/>
    </location>
</feature>
<proteinExistence type="predicted"/>
<keyword evidence="1 4" id="KW-0812">Transmembrane</keyword>
<gene>
    <name evidence="6" type="ORF">D3218_02230</name>
</gene>
<evidence type="ECO:0000259" key="5">
    <source>
        <dbReference type="PROSITE" id="PS50850"/>
    </source>
</evidence>